<dbReference type="InterPro" id="IPR048379">
    <property type="entry name" value="Rad26-like_C"/>
</dbReference>
<dbReference type="Pfam" id="PF12331">
    <property type="entry name" value="Rad26-like_helical_rpts"/>
    <property type="match status" value="1"/>
</dbReference>
<dbReference type="InterPro" id="IPR022093">
    <property type="entry name" value="Rad26-like_helical"/>
</dbReference>
<evidence type="ECO:0000313" key="4">
    <source>
        <dbReference type="Proteomes" id="UP000054053"/>
    </source>
</evidence>
<name>A0A063C3K4_USTVR</name>
<evidence type="ECO:0000313" key="3">
    <source>
        <dbReference type="EMBL" id="GAO16387.1"/>
    </source>
</evidence>
<reference evidence="4" key="1">
    <citation type="journal article" date="2016" name="Genome Announc.">
        <title>Genome sequence of Ustilaginoidea virens IPU010, a rice pathogenic fungus causing false smut.</title>
        <authorList>
            <person name="Kumagai T."/>
            <person name="Ishii T."/>
            <person name="Terai G."/>
            <person name="Umemura M."/>
            <person name="Machida M."/>
            <person name="Asai K."/>
        </authorList>
    </citation>
    <scope>NUCLEOTIDE SEQUENCE [LARGE SCALE GENOMIC DNA]</scope>
    <source>
        <strain evidence="4">IPU010</strain>
    </source>
</reference>
<comment type="caution">
    <text evidence="3">The sequence shown here is derived from an EMBL/GenBank/DDBJ whole genome shotgun (WGS) entry which is preliminary data.</text>
</comment>
<feature type="domain" description="Rad26-like helical repeats" evidence="1">
    <location>
        <begin position="71"/>
        <end position="310"/>
    </location>
</feature>
<dbReference type="Pfam" id="PF21046">
    <property type="entry name" value="Rad26-like_C"/>
    <property type="match status" value="1"/>
</dbReference>
<sequence length="386" mass="41577">MIFEKLPLMGKPHCPLQLLVDFCEHVIALWTRCVEEEFWEPVKYLVSLVSFTLDLDTTSVSPLIVPNLLPIAQTTIASLADARRRLPDGSLCDSDEYSFLEQHVNTTQLLGLLYASALSCWACPSPTDDGLEYTPARFWTLMSLDMVLLLLAPNQKPSDVVGMLELLATSATATSIGPIGPVGADAAPPDVAKAIIERVSAKLTERPRADMTQKQRRCVRLAALRTLAAFSLSSLGAAELARHDRAIPRLVTCLSGAIDELYDQPIPACVVAPPSPPHASAALGRQWPDSSAPADLYLVISQSVLLVHKLATDAATCNMVDVGHKLSMFHGGSQRYLLALGRLAFAEEDLIMEAGIAGEVVEAAHELLEMAVTPDEGETISEAFGA</sequence>
<organism evidence="3 4">
    <name type="scientific">Ustilaginoidea virens</name>
    <name type="common">Rice false smut fungus</name>
    <name type="synonym">Villosiclava virens</name>
    <dbReference type="NCBI Taxonomy" id="1159556"/>
    <lineage>
        <taxon>Eukaryota</taxon>
        <taxon>Fungi</taxon>
        <taxon>Dikarya</taxon>
        <taxon>Ascomycota</taxon>
        <taxon>Pezizomycotina</taxon>
        <taxon>Sordariomycetes</taxon>
        <taxon>Hypocreomycetidae</taxon>
        <taxon>Hypocreales</taxon>
        <taxon>Clavicipitaceae</taxon>
        <taxon>Ustilaginoidea</taxon>
    </lineage>
</organism>
<evidence type="ECO:0000259" key="2">
    <source>
        <dbReference type="Pfam" id="PF21046"/>
    </source>
</evidence>
<evidence type="ECO:0000259" key="1">
    <source>
        <dbReference type="Pfam" id="PF12331"/>
    </source>
</evidence>
<dbReference type="HOGENOM" id="CLU_641872_0_0_1"/>
<feature type="domain" description="Rad26-like C-terminal" evidence="2">
    <location>
        <begin position="321"/>
        <end position="384"/>
    </location>
</feature>
<gene>
    <name evidence="3" type="ORF">UVI_02049590</name>
</gene>
<protein>
    <submittedName>
        <fullName evidence="3">Uncharacterized protein</fullName>
    </submittedName>
</protein>
<proteinExistence type="predicted"/>
<accession>A0A063C3K4</accession>
<dbReference type="Proteomes" id="UP000054053">
    <property type="component" value="Unassembled WGS sequence"/>
</dbReference>
<dbReference type="AlphaFoldDB" id="A0A063C3K4"/>
<dbReference type="EMBL" id="BBTG02000035">
    <property type="protein sequence ID" value="GAO16387.1"/>
    <property type="molecule type" value="Genomic_DNA"/>
</dbReference>
<dbReference type="STRING" id="1159556.A0A063C3K4"/>